<sequence length="335" mass="36823">MQNLLFDQGNSPLIFRDLKWVDRVPHAVVETVEDAAPSGRLSRVELSPGSFLGFSTVLPSIEAEGLSTERYCAGYSKALVEGVGFSVEPCPDSAVISKGKQCARCEARDEFSAMHGIHRGAALTPAAESYASLEHWLYVATFPDGTSKVGTTSLFSKPRRLDEQAVACATYVAHATDGRQVRIWEDLVSKEAGLVQVKQVRSKYKAWTSPLASSELSTAHEKAVSLATWTLQEAALFEDFIDEEQLMDEKWQPSLSMNRAYESLWAENPAPLNTYSSLLDSQQGFYFVGATGKFAVVHFGNPDHAFLVNLAELQNRAILPHDSLTQEPQSQASLF</sequence>
<evidence type="ECO:0000313" key="2">
    <source>
        <dbReference type="Proteomes" id="UP000600171"/>
    </source>
</evidence>
<reference evidence="1 2" key="1">
    <citation type="journal article" date="2014" name="Int. J. Syst. Evol. Microbiol.">
        <title>Complete genome sequence of Corynebacterium casei LMG S-19264T (=DSM 44701T), isolated from a smear-ripened cheese.</title>
        <authorList>
            <consortium name="US DOE Joint Genome Institute (JGI-PGF)"/>
            <person name="Walter F."/>
            <person name="Albersmeier A."/>
            <person name="Kalinowski J."/>
            <person name="Ruckert C."/>
        </authorList>
    </citation>
    <scope>NUCLEOTIDE SEQUENCE [LARGE SCALE GENOMIC DNA]</scope>
    <source>
        <strain evidence="1 2">CCM 8669</strain>
    </source>
</reference>
<keyword evidence="2" id="KW-1185">Reference proteome</keyword>
<gene>
    <name evidence="1" type="ORF">GCM10007359_03550</name>
</gene>
<proteinExistence type="predicted"/>
<name>A0A917INN6_9MICC</name>
<comment type="caution">
    <text evidence="1">The sequence shown here is derived from an EMBL/GenBank/DDBJ whole genome shotgun (WGS) entry which is preliminary data.</text>
</comment>
<organism evidence="1 2">
    <name type="scientific">Rothia aerolata</name>
    <dbReference type="NCBI Taxonomy" id="1812262"/>
    <lineage>
        <taxon>Bacteria</taxon>
        <taxon>Bacillati</taxon>
        <taxon>Actinomycetota</taxon>
        <taxon>Actinomycetes</taxon>
        <taxon>Micrococcales</taxon>
        <taxon>Micrococcaceae</taxon>
        <taxon>Rothia</taxon>
    </lineage>
</organism>
<dbReference type="Proteomes" id="UP000600171">
    <property type="component" value="Unassembled WGS sequence"/>
</dbReference>
<dbReference type="RefSeq" id="WP_188358622.1">
    <property type="nucleotide sequence ID" value="NZ_BMDC01000001.1"/>
</dbReference>
<accession>A0A917INN6</accession>
<dbReference type="EMBL" id="BMDC01000001">
    <property type="protein sequence ID" value="GGH57913.1"/>
    <property type="molecule type" value="Genomic_DNA"/>
</dbReference>
<evidence type="ECO:0008006" key="3">
    <source>
        <dbReference type="Google" id="ProtNLM"/>
    </source>
</evidence>
<evidence type="ECO:0000313" key="1">
    <source>
        <dbReference type="EMBL" id="GGH57913.1"/>
    </source>
</evidence>
<dbReference type="AlphaFoldDB" id="A0A917INN6"/>
<protein>
    <recommendedName>
        <fullName evidence="3">DUF2797 domain-containing protein</fullName>
    </recommendedName>
</protein>